<reference evidence="1" key="1">
    <citation type="journal article" date="2021" name="Environ. Microbiol.">
        <title>Gene family expansions and transcriptome signatures uncover fungal adaptations to wood decay.</title>
        <authorList>
            <person name="Hage H."/>
            <person name="Miyauchi S."/>
            <person name="Viragh M."/>
            <person name="Drula E."/>
            <person name="Min B."/>
            <person name="Chaduli D."/>
            <person name="Navarro D."/>
            <person name="Favel A."/>
            <person name="Norest M."/>
            <person name="Lesage-Meessen L."/>
            <person name="Balint B."/>
            <person name="Merenyi Z."/>
            <person name="de Eugenio L."/>
            <person name="Morin E."/>
            <person name="Martinez A.T."/>
            <person name="Baldrian P."/>
            <person name="Stursova M."/>
            <person name="Martinez M.J."/>
            <person name="Novotny C."/>
            <person name="Magnuson J.K."/>
            <person name="Spatafora J.W."/>
            <person name="Maurice S."/>
            <person name="Pangilinan J."/>
            <person name="Andreopoulos W."/>
            <person name="LaButti K."/>
            <person name="Hundley H."/>
            <person name="Na H."/>
            <person name="Kuo A."/>
            <person name="Barry K."/>
            <person name="Lipzen A."/>
            <person name="Henrissat B."/>
            <person name="Riley R."/>
            <person name="Ahrendt S."/>
            <person name="Nagy L.G."/>
            <person name="Grigoriev I.V."/>
            <person name="Martin F."/>
            <person name="Rosso M.N."/>
        </authorList>
    </citation>
    <scope>NUCLEOTIDE SEQUENCE</scope>
    <source>
        <strain evidence="1">CBS 384.51</strain>
    </source>
</reference>
<proteinExistence type="predicted"/>
<accession>A0ACB8U3M2</accession>
<comment type="caution">
    <text evidence="1">The sequence shown here is derived from an EMBL/GenBank/DDBJ whole genome shotgun (WGS) entry which is preliminary data.</text>
</comment>
<feature type="non-terminal residue" evidence="1">
    <location>
        <position position="1"/>
    </location>
</feature>
<dbReference type="EMBL" id="MU274912">
    <property type="protein sequence ID" value="KAI0088982.1"/>
    <property type="molecule type" value="Genomic_DNA"/>
</dbReference>
<sequence>SATELLNPPPPCFTRAPPHHELMTQPFQPISVISIESQLDKGFPSMAPPSPAQTHPFVVHDVQEEDWTRLLNDVKAAGRISPLNRIMAGVAPAVVGVGIFPGILLSIMMRKKMKQRRQGIVSSIIEHWNLYFFHPRHIEITLAQGHRARRVERKRRRMELKAVRRERWRLIVSFRPY</sequence>
<feature type="non-terminal residue" evidence="1">
    <location>
        <position position="177"/>
    </location>
</feature>
<dbReference type="Proteomes" id="UP001055072">
    <property type="component" value="Unassembled WGS sequence"/>
</dbReference>
<evidence type="ECO:0000313" key="1">
    <source>
        <dbReference type="EMBL" id="KAI0088982.1"/>
    </source>
</evidence>
<name>A0ACB8U3M2_9APHY</name>
<gene>
    <name evidence="1" type="ORF">BDY19DRAFT_875756</name>
</gene>
<protein>
    <submittedName>
        <fullName evidence="1">Uncharacterized protein</fullName>
    </submittedName>
</protein>
<evidence type="ECO:0000313" key="2">
    <source>
        <dbReference type="Proteomes" id="UP001055072"/>
    </source>
</evidence>
<organism evidence="1 2">
    <name type="scientific">Irpex rosettiformis</name>
    <dbReference type="NCBI Taxonomy" id="378272"/>
    <lineage>
        <taxon>Eukaryota</taxon>
        <taxon>Fungi</taxon>
        <taxon>Dikarya</taxon>
        <taxon>Basidiomycota</taxon>
        <taxon>Agaricomycotina</taxon>
        <taxon>Agaricomycetes</taxon>
        <taxon>Polyporales</taxon>
        <taxon>Irpicaceae</taxon>
        <taxon>Irpex</taxon>
    </lineage>
</organism>
<keyword evidence="2" id="KW-1185">Reference proteome</keyword>